<dbReference type="GO" id="GO:0005886">
    <property type="term" value="C:plasma membrane"/>
    <property type="evidence" value="ECO:0007669"/>
    <property type="project" value="UniProtKB-SubCell"/>
</dbReference>
<reference evidence="8 9" key="1">
    <citation type="submission" date="2020-08" db="EMBL/GenBank/DDBJ databases">
        <title>Cohnella phylogeny.</title>
        <authorList>
            <person name="Dunlap C."/>
        </authorList>
    </citation>
    <scope>NUCLEOTIDE SEQUENCE [LARGE SCALE GENOMIC DNA]</scope>
    <source>
        <strain evidence="8 9">DSM 25239</strain>
    </source>
</reference>
<feature type="transmembrane region" description="Helical" evidence="7">
    <location>
        <begin position="103"/>
        <end position="122"/>
    </location>
</feature>
<organism evidence="8 9">
    <name type="scientific">Cohnella xylanilytica</name>
    <dbReference type="NCBI Taxonomy" id="557555"/>
    <lineage>
        <taxon>Bacteria</taxon>
        <taxon>Bacillati</taxon>
        <taxon>Bacillota</taxon>
        <taxon>Bacilli</taxon>
        <taxon>Bacillales</taxon>
        <taxon>Paenibacillaceae</taxon>
        <taxon>Cohnella</taxon>
    </lineage>
</organism>
<keyword evidence="4 7" id="KW-0812">Transmembrane</keyword>
<evidence type="ECO:0000313" key="8">
    <source>
        <dbReference type="EMBL" id="MBB6692917.1"/>
    </source>
</evidence>
<comment type="similarity">
    <text evidence="2">Belongs to the DoxX family.</text>
</comment>
<evidence type="ECO:0000256" key="2">
    <source>
        <dbReference type="ARBA" id="ARBA00006679"/>
    </source>
</evidence>
<gene>
    <name evidence="8" type="ORF">H7B90_16025</name>
</gene>
<evidence type="ECO:0000256" key="7">
    <source>
        <dbReference type="SAM" id="Phobius"/>
    </source>
</evidence>
<evidence type="ECO:0000256" key="1">
    <source>
        <dbReference type="ARBA" id="ARBA00004651"/>
    </source>
</evidence>
<name>A0A841TWJ7_9BACL</name>
<comment type="caution">
    <text evidence="8">The sequence shown here is derived from an EMBL/GenBank/DDBJ whole genome shotgun (WGS) entry which is preliminary data.</text>
</comment>
<keyword evidence="9" id="KW-1185">Reference proteome</keyword>
<dbReference type="Pfam" id="PF07681">
    <property type="entry name" value="DoxX"/>
    <property type="match status" value="1"/>
</dbReference>
<dbReference type="PANTHER" id="PTHR33452:SF10">
    <property type="entry name" value="OXIDOREDUCTASE MHQP-RELATED"/>
    <property type="match status" value="1"/>
</dbReference>
<accession>A0A841TWJ7</accession>
<evidence type="ECO:0000256" key="3">
    <source>
        <dbReference type="ARBA" id="ARBA00022475"/>
    </source>
</evidence>
<dbReference type="Proteomes" id="UP000553776">
    <property type="component" value="Unassembled WGS sequence"/>
</dbReference>
<feature type="transmembrane region" description="Helical" evidence="7">
    <location>
        <begin position="6"/>
        <end position="28"/>
    </location>
</feature>
<comment type="subcellular location">
    <subcellularLocation>
        <location evidence="1">Cell membrane</location>
        <topology evidence="1">Multi-pass membrane protein</topology>
    </subcellularLocation>
</comment>
<evidence type="ECO:0000256" key="6">
    <source>
        <dbReference type="ARBA" id="ARBA00023136"/>
    </source>
</evidence>
<keyword evidence="3" id="KW-1003">Cell membrane</keyword>
<dbReference type="InterPro" id="IPR032808">
    <property type="entry name" value="DoxX"/>
</dbReference>
<feature type="transmembrane region" description="Helical" evidence="7">
    <location>
        <begin position="73"/>
        <end position="91"/>
    </location>
</feature>
<protein>
    <submittedName>
        <fullName evidence="8">DoxX family protein</fullName>
    </submittedName>
</protein>
<keyword evidence="6 7" id="KW-0472">Membrane</keyword>
<dbReference type="RefSeq" id="WP_185136905.1">
    <property type="nucleotide sequence ID" value="NZ_BORM01000003.1"/>
</dbReference>
<dbReference type="PANTHER" id="PTHR33452">
    <property type="entry name" value="OXIDOREDUCTASE CATD-RELATED"/>
    <property type="match status" value="1"/>
</dbReference>
<dbReference type="InterPro" id="IPR051907">
    <property type="entry name" value="DoxX-like_oxidoreductase"/>
</dbReference>
<evidence type="ECO:0000256" key="5">
    <source>
        <dbReference type="ARBA" id="ARBA00022989"/>
    </source>
</evidence>
<evidence type="ECO:0000313" key="9">
    <source>
        <dbReference type="Proteomes" id="UP000553776"/>
    </source>
</evidence>
<dbReference type="AlphaFoldDB" id="A0A841TWJ7"/>
<proteinExistence type="inferred from homology"/>
<keyword evidence="5 7" id="KW-1133">Transmembrane helix</keyword>
<dbReference type="EMBL" id="JACJVR010000062">
    <property type="protein sequence ID" value="MBB6692917.1"/>
    <property type="molecule type" value="Genomic_DNA"/>
</dbReference>
<sequence>MDIAMLIVRVVIGVLFAGHAMQKLAGWFGGYGLKGMAGYFDSIGIKPGYAMALLAGLAELGGGILFAFGFLTWVGAGLIILTMLIAIFKVHGRNGLWVTSNGFEYNLVLIVVALAVGLAGPGDYSLDSLWVN</sequence>
<evidence type="ECO:0000256" key="4">
    <source>
        <dbReference type="ARBA" id="ARBA00022692"/>
    </source>
</evidence>